<dbReference type="Proteomes" id="UP000314294">
    <property type="component" value="Unassembled WGS sequence"/>
</dbReference>
<feature type="region of interest" description="Disordered" evidence="1">
    <location>
        <begin position="79"/>
        <end position="129"/>
    </location>
</feature>
<name>A0A4Z2FNL7_9TELE</name>
<evidence type="ECO:0000313" key="3">
    <source>
        <dbReference type="Proteomes" id="UP000314294"/>
    </source>
</evidence>
<gene>
    <name evidence="2" type="ORF">EYF80_047374</name>
</gene>
<organism evidence="2 3">
    <name type="scientific">Liparis tanakae</name>
    <name type="common">Tanaka's snailfish</name>
    <dbReference type="NCBI Taxonomy" id="230148"/>
    <lineage>
        <taxon>Eukaryota</taxon>
        <taxon>Metazoa</taxon>
        <taxon>Chordata</taxon>
        <taxon>Craniata</taxon>
        <taxon>Vertebrata</taxon>
        <taxon>Euteleostomi</taxon>
        <taxon>Actinopterygii</taxon>
        <taxon>Neopterygii</taxon>
        <taxon>Teleostei</taxon>
        <taxon>Neoteleostei</taxon>
        <taxon>Acanthomorphata</taxon>
        <taxon>Eupercaria</taxon>
        <taxon>Perciformes</taxon>
        <taxon>Cottioidei</taxon>
        <taxon>Cottales</taxon>
        <taxon>Liparidae</taxon>
        <taxon>Liparis</taxon>
    </lineage>
</organism>
<dbReference type="AlphaFoldDB" id="A0A4Z2FNL7"/>
<protein>
    <submittedName>
        <fullName evidence="2">Uncharacterized protein</fullName>
    </submittedName>
</protein>
<accession>A0A4Z2FNL7</accession>
<keyword evidence="3" id="KW-1185">Reference proteome</keyword>
<proteinExistence type="predicted"/>
<evidence type="ECO:0000313" key="2">
    <source>
        <dbReference type="EMBL" id="TNN42440.1"/>
    </source>
</evidence>
<evidence type="ECO:0000256" key="1">
    <source>
        <dbReference type="SAM" id="MobiDB-lite"/>
    </source>
</evidence>
<comment type="caution">
    <text evidence="2">The sequence shown here is derived from an EMBL/GenBank/DDBJ whole genome shotgun (WGS) entry which is preliminary data.</text>
</comment>
<reference evidence="2 3" key="1">
    <citation type="submission" date="2019-03" db="EMBL/GenBank/DDBJ databases">
        <title>First draft genome of Liparis tanakae, snailfish: a comprehensive survey of snailfish specific genes.</title>
        <authorList>
            <person name="Kim W."/>
            <person name="Song I."/>
            <person name="Jeong J.-H."/>
            <person name="Kim D."/>
            <person name="Kim S."/>
            <person name="Ryu S."/>
            <person name="Song J.Y."/>
            <person name="Lee S.K."/>
        </authorList>
    </citation>
    <scope>NUCLEOTIDE SEQUENCE [LARGE SCALE GENOMIC DNA]</scope>
    <source>
        <tissue evidence="2">Muscle</tissue>
    </source>
</reference>
<feature type="compositionally biased region" description="Basic and acidic residues" evidence="1">
    <location>
        <begin position="79"/>
        <end position="105"/>
    </location>
</feature>
<sequence length="129" mass="14354">MEGHCRTKRSMKNLATTWNELQNHCNSRAMSQWAFKAMITDLPVHFTWNSAPPPRNPATGPSADQSALCGLSFVERMELLKEGGDEKGGHKEGGHEEGGHEEGGHKAAMKRRREEDDGRVSPPKNLVDY</sequence>
<dbReference type="EMBL" id="SRLO01001035">
    <property type="protein sequence ID" value="TNN42440.1"/>
    <property type="molecule type" value="Genomic_DNA"/>
</dbReference>